<comment type="caution">
    <text evidence="2">The sequence shown here is derived from an EMBL/GenBank/DDBJ whole genome shotgun (WGS) entry which is preliminary data.</text>
</comment>
<dbReference type="Gene3D" id="3.60.15.10">
    <property type="entry name" value="Ribonuclease Z/Hydroxyacylglutathione hydrolase-like"/>
    <property type="match status" value="1"/>
</dbReference>
<feature type="domain" description="Metallo-beta-lactamase" evidence="1">
    <location>
        <begin position="70"/>
        <end position="267"/>
    </location>
</feature>
<dbReference type="AlphaFoldDB" id="A0A926I4I5"/>
<protein>
    <submittedName>
        <fullName evidence="2">MBL fold metallo-hydrolase</fullName>
    </submittedName>
</protein>
<dbReference type="SUPFAM" id="SSF56281">
    <property type="entry name" value="Metallo-hydrolase/oxidoreductase"/>
    <property type="match status" value="1"/>
</dbReference>
<dbReference type="EMBL" id="JACRST010000020">
    <property type="protein sequence ID" value="MBC8547444.1"/>
    <property type="molecule type" value="Genomic_DNA"/>
</dbReference>
<dbReference type="InterPro" id="IPR035681">
    <property type="entry name" value="ComA-like_MBL"/>
</dbReference>
<dbReference type="InterPro" id="IPR052159">
    <property type="entry name" value="Competence_DNA_uptake"/>
</dbReference>
<reference evidence="2" key="1">
    <citation type="submission" date="2020-08" db="EMBL/GenBank/DDBJ databases">
        <title>Genome public.</title>
        <authorList>
            <person name="Liu C."/>
            <person name="Sun Q."/>
        </authorList>
    </citation>
    <scope>NUCLEOTIDE SEQUENCE</scope>
    <source>
        <strain evidence="2">NSJ-31</strain>
    </source>
</reference>
<keyword evidence="3" id="KW-1185">Reference proteome</keyword>
<dbReference type="SMART" id="SM00849">
    <property type="entry name" value="Lactamase_B"/>
    <property type="match status" value="1"/>
</dbReference>
<dbReference type="InterPro" id="IPR036866">
    <property type="entry name" value="RibonucZ/Hydroxyglut_hydro"/>
</dbReference>
<proteinExistence type="predicted"/>
<gene>
    <name evidence="2" type="ORF">H8711_10955</name>
</gene>
<evidence type="ECO:0000313" key="3">
    <source>
        <dbReference type="Proteomes" id="UP000653127"/>
    </source>
</evidence>
<organism evidence="2 3">
    <name type="scientific">Ligaoa zhengdingensis</name>
    <dbReference type="NCBI Taxonomy" id="2763658"/>
    <lineage>
        <taxon>Bacteria</taxon>
        <taxon>Bacillati</taxon>
        <taxon>Bacillota</taxon>
        <taxon>Clostridia</taxon>
        <taxon>Eubacteriales</taxon>
        <taxon>Oscillospiraceae</taxon>
        <taxon>Ligaoa</taxon>
    </lineage>
</organism>
<name>A0A926I4I5_9FIRM</name>
<dbReference type="InterPro" id="IPR001279">
    <property type="entry name" value="Metallo-B-lactamas"/>
</dbReference>
<dbReference type="Pfam" id="PF00753">
    <property type="entry name" value="Lactamase_B"/>
    <property type="match status" value="1"/>
</dbReference>
<dbReference type="RefSeq" id="WP_249283488.1">
    <property type="nucleotide sequence ID" value="NZ_JACRST010000020.1"/>
</dbReference>
<dbReference type="PANTHER" id="PTHR30619">
    <property type="entry name" value="DNA INTERNALIZATION/COMPETENCE PROTEIN COMEC/REC2"/>
    <property type="match status" value="1"/>
</dbReference>
<evidence type="ECO:0000259" key="1">
    <source>
        <dbReference type="SMART" id="SM00849"/>
    </source>
</evidence>
<dbReference type="PANTHER" id="PTHR30619:SF1">
    <property type="entry name" value="RECOMBINATION PROTEIN 2"/>
    <property type="match status" value="1"/>
</dbReference>
<sequence>MARYRPTRINWGFTLLVAILLAAAVLITLADTVDFGGMIPTWDEIFESAELRDPLFTDAECSVHVIDVGQGDSILIKSPGYSVLIDASEKEYGPEIVDYLYSQDVSVLDYVVATHPHADHIGGMAYVIEQMEVRHVIAPQVPKSITPTSKAYQNMLTAIKEKGLKITRPEVGEVYELDDGSQFTILGPVEPSTEMNNNSVVLKFEYGDTSFLFTGDCEADMEELILDTGADISADVLKLGHHGSSTSTSDEWLEAVNPRFGAISCGKDNSYGHPHKETIAKLKQAGVEYYRTDLDGTIIFESDGEAIRVLLPDAA</sequence>
<dbReference type="Proteomes" id="UP000653127">
    <property type="component" value="Unassembled WGS sequence"/>
</dbReference>
<evidence type="ECO:0000313" key="2">
    <source>
        <dbReference type="EMBL" id="MBC8547444.1"/>
    </source>
</evidence>
<dbReference type="CDD" id="cd07731">
    <property type="entry name" value="ComA-like_MBL-fold"/>
    <property type="match status" value="1"/>
</dbReference>
<accession>A0A926I4I5</accession>